<keyword evidence="1" id="KW-0812">Transmembrane</keyword>
<dbReference type="Pfam" id="PF04657">
    <property type="entry name" value="DMT_YdcZ"/>
    <property type="match status" value="2"/>
</dbReference>
<feature type="transmembrane region" description="Helical" evidence="1">
    <location>
        <begin position="139"/>
        <end position="157"/>
    </location>
</feature>
<feature type="transmembrane region" description="Helical" evidence="1">
    <location>
        <begin position="35"/>
        <end position="56"/>
    </location>
</feature>
<name>A0A934U3R5_9NOCA</name>
<comment type="caution">
    <text evidence="2">The sequence shown here is derived from an EMBL/GenBank/DDBJ whole genome shotgun (WGS) entry which is preliminary data.</text>
</comment>
<dbReference type="EMBL" id="JAEMNV010000004">
    <property type="protein sequence ID" value="MBJ8339885.1"/>
    <property type="molecule type" value="Genomic_DNA"/>
</dbReference>
<protein>
    <submittedName>
        <fullName evidence="2">DMT family transporter</fullName>
    </submittedName>
</protein>
<accession>A0A934U3R5</accession>
<evidence type="ECO:0000313" key="3">
    <source>
        <dbReference type="Proteomes" id="UP000655868"/>
    </source>
</evidence>
<feature type="transmembrane region" description="Helical" evidence="1">
    <location>
        <begin position="195"/>
        <end position="217"/>
    </location>
</feature>
<proteinExistence type="predicted"/>
<feature type="transmembrane region" description="Helical" evidence="1">
    <location>
        <begin position="229"/>
        <end position="249"/>
    </location>
</feature>
<gene>
    <name evidence="2" type="ORF">JGU71_13395</name>
</gene>
<dbReference type="PANTHER" id="PTHR34821:SF2">
    <property type="entry name" value="INNER MEMBRANE PROTEIN YDCZ"/>
    <property type="match status" value="1"/>
</dbReference>
<keyword evidence="1" id="KW-0472">Membrane</keyword>
<dbReference type="InterPro" id="IPR006750">
    <property type="entry name" value="YdcZ"/>
</dbReference>
<evidence type="ECO:0000313" key="2">
    <source>
        <dbReference type="EMBL" id="MBJ8339885.1"/>
    </source>
</evidence>
<sequence length="307" mass="30666">MNSQRFGVVVAILVGVSIAGQSRLNGALGARLDDGVAAAVISFGSGFVLLCIGLAFSKRMQNRLAEVRTAVRTKTLAPWQCIGGVCGAFYVACQGITISTIGVAVFTVAVVGGQLLSSLLVDRAGLGPAESSPLTGNRVLGAALALIAVAVASSGRIDADASALLFAVLPAIAGIGLAWQQAVNGRVAAVGGPMVATWINFATGTTALVIVAAIGLTVRGWPSTPPTDWWLYVGGTLGIAHIAAAAVLVRTLGVLLLGLSVIAGQLLGALLLDAIVPASGATLTVTVVVGGVLTLVAVWIAAGRSKT</sequence>
<dbReference type="GO" id="GO:0005886">
    <property type="term" value="C:plasma membrane"/>
    <property type="evidence" value="ECO:0007669"/>
    <property type="project" value="TreeGrafter"/>
</dbReference>
<keyword evidence="3" id="KW-1185">Reference proteome</keyword>
<dbReference type="AlphaFoldDB" id="A0A934U3R5"/>
<dbReference type="RefSeq" id="WP_199704667.1">
    <property type="nucleotide sequence ID" value="NZ_JAEMNV010000004.1"/>
</dbReference>
<dbReference type="PANTHER" id="PTHR34821">
    <property type="entry name" value="INNER MEMBRANE PROTEIN YDCZ"/>
    <property type="match status" value="1"/>
</dbReference>
<feature type="transmembrane region" description="Helical" evidence="1">
    <location>
        <begin position="163"/>
        <end position="183"/>
    </location>
</feature>
<dbReference type="Proteomes" id="UP000655868">
    <property type="component" value="Unassembled WGS sequence"/>
</dbReference>
<evidence type="ECO:0000256" key="1">
    <source>
        <dbReference type="SAM" id="Phobius"/>
    </source>
</evidence>
<keyword evidence="1" id="KW-1133">Transmembrane helix</keyword>
<organism evidence="2 3">
    <name type="scientific">Antrihabitans stalagmiti</name>
    <dbReference type="NCBI Taxonomy" id="2799499"/>
    <lineage>
        <taxon>Bacteria</taxon>
        <taxon>Bacillati</taxon>
        <taxon>Actinomycetota</taxon>
        <taxon>Actinomycetes</taxon>
        <taxon>Mycobacteriales</taxon>
        <taxon>Nocardiaceae</taxon>
        <taxon>Antrihabitans</taxon>
    </lineage>
</organism>
<feature type="transmembrane region" description="Helical" evidence="1">
    <location>
        <begin position="76"/>
        <end position="92"/>
    </location>
</feature>
<reference evidence="2" key="1">
    <citation type="submission" date="2020-12" db="EMBL/GenBank/DDBJ databases">
        <title>Antrihabitans popcorni sp. nov. and Antrihabitans auranticaus sp. nov., isolated from a larva cave.</title>
        <authorList>
            <person name="Lee S.D."/>
            <person name="Kim I.S."/>
        </authorList>
    </citation>
    <scope>NUCLEOTIDE SEQUENCE</scope>
    <source>
        <strain evidence="2">YC3-6</strain>
    </source>
</reference>
<feature type="transmembrane region" description="Helical" evidence="1">
    <location>
        <begin position="281"/>
        <end position="302"/>
    </location>
</feature>
<feature type="transmembrane region" description="Helical" evidence="1">
    <location>
        <begin position="98"/>
        <end position="119"/>
    </location>
</feature>
<feature type="transmembrane region" description="Helical" evidence="1">
    <location>
        <begin position="254"/>
        <end position="275"/>
    </location>
</feature>